<sequence>MEPSSERLDFVFSSGIGQPSRVVTNRVESRCFTAVRLNSHAESLRQFEQVFTDPEIRHFVKTIRYDVLLPSLSDKRLQNKFQSTREAAANTAALTQAMLALFTSLSSWQKRDPQNDEGIRLFLTATSPSGDIESVTQQKRDHQE</sequence>
<dbReference type="EMBL" id="JAHMHQ010000023">
    <property type="protein sequence ID" value="KAK1624749.1"/>
    <property type="molecule type" value="Genomic_DNA"/>
</dbReference>
<dbReference type="Proteomes" id="UP001243989">
    <property type="component" value="Unassembled WGS sequence"/>
</dbReference>
<reference evidence="1" key="1">
    <citation type="submission" date="2021-06" db="EMBL/GenBank/DDBJ databases">
        <title>Comparative genomics, transcriptomics and evolutionary studies reveal genomic signatures of adaptation to plant cell wall in hemibiotrophic fungi.</title>
        <authorList>
            <consortium name="DOE Joint Genome Institute"/>
            <person name="Baroncelli R."/>
            <person name="Diaz J.F."/>
            <person name="Benocci T."/>
            <person name="Peng M."/>
            <person name="Battaglia E."/>
            <person name="Haridas S."/>
            <person name="Andreopoulos W."/>
            <person name="Labutti K."/>
            <person name="Pangilinan J."/>
            <person name="Floch G.L."/>
            <person name="Makela M.R."/>
            <person name="Henrissat B."/>
            <person name="Grigoriev I.V."/>
            <person name="Crouch J.A."/>
            <person name="De Vries R.P."/>
            <person name="Sukno S.A."/>
            <person name="Thon M.R."/>
        </authorList>
    </citation>
    <scope>NUCLEOTIDE SEQUENCE</scope>
    <source>
        <strain evidence="1">CBS 102054</strain>
    </source>
</reference>
<evidence type="ECO:0000313" key="1">
    <source>
        <dbReference type="EMBL" id="KAK1624749.1"/>
    </source>
</evidence>
<gene>
    <name evidence="1" type="ORF">BDP81DRAFT_398375</name>
</gene>
<proteinExistence type="predicted"/>
<evidence type="ECO:0000313" key="2">
    <source>
        <dbReference type="Proteomes" id="UP001243989"/>
    </source>
</evidence>
<accession>A0AAJ0EA61</accession>
<dbReference type="GeneID" id="85473312"/>
<keyword evidence="2" id="KW-1185">Reference proteome</keyword>
<name>A0AAJ0EA61_9PEZI</name>
<comment type="caution">
    <text evidence="1">The sequence shown here is derived from an EMBL/GenBank/DDBJ whole genome shotgun (WGS) entry which is preliminary data.</text>
</comment>
<dbReference type="AlphaFoldDB" id="A0AAJ0EA61"/>
<organism evidence="1 2">
    <name type="scientific">Colletotrichum phormii</name>
    <dbReference type="NCBI Taxonomy" id="359342"/>
    <lineage>
        <taxon>Eukaryota</taxon>
        <taxon>Fungi</taxon>
        <taxon>Dikarya</taxon>
        <taxon>Ascomycota</taxon>
        <taxon>Pezizomycotina</taxon>
        <taxon>Sordariomycetes</taxon>
        <taxon>Hypocreomycetidae</taxon>
        <taxon>Glomerellales</taxon>
        <taxon>Glomerellaceae</taxon>
        <taxon>Colletotrichum</taxon>
        <taxon>Colletotrichum acutatum species complex</taxon>
    </lineage>
</organism>
<dbReference type="RefSeq" id="XP_060440744.1">
    <property type="nucleotide sequence ID" value="XM_060588450.1"/>
</dbReference>
<protein>
    <submittedName>
        <fullName evidence="1">Uncharacterized protein</fullName>
    </submittedName>
</protein>